<dbReference type="PANTHER" id="PTHR30273:SF2">
    <property type="entry name" value="PROTEIN FECR"/>
    <property type="match status" value="1"/>
</dbReference>
<keyword evidence="1" id="KW-0472">Membrane</keyword>
<evidence type="ECO:0000313" key="5">
    <source>
        <dbReference type="Proteomes" id="UP001157733"/>
    </source>
</evidence>
<dbReference type="Gene3D" id="3.55.50.30">
    <property type="match status" value="1"/>
</dbReference>
<keyword evidence="5" id="KW-1185">Reference proteome</keyword>
<accession>A0ABM9HEY4</accession>
<dbReference type="Pfam" id="PF04773">
    <property type="entry name" value="FecR"/>
    <property type="match status" value="1"/>
</dbReference>
<dbReference type="Gene3D" id="2.60.120.1440">
    <property type="match status" value="1"/>
</dbReference>
<reference evidence="4 5" key="1">
    <citation type="submission" date="2022-09" db="EMBL/GenBank/DDBJ databases">
        <authorList>
            <person name="Kop L."/>
        </authorList>
    </citation>
    <scope>NUCLEOTIDE SEQUENCE [LARGE SCALE GENOMIC DNA]</scope>
    <source>
        <strain evidence="4 5">347</strain>
    </source>
</reference>
<dbReference type="Pfam" id="PF16220">
    <property type="entry name" value="DUF4880"/>
    <property type="match status" value="1"/>
</dbReference>
<evidence type="ECO:0000259" key="3">
    <source>
        <dbReference type="Pfam" id="PF16220"/>
    </source>
</evidence>
<dbReference type="PANTHER" id="PTHR30273">
    <property type="entry name" value="PERIPLASMIC SIGNAL SENSOR AND SIGMA FACTOR ACTIVATOR FECR-RELATED"/>
    <property type="match status" value="1"/>
</dbReference>
<keyword evidence="1" id="KW-1133">Transmembrane helix</keyword>
<feature type="domain" description="FecR N-terminal" evidence="3">
    <location>
        <begin position="14"/>
        <end position="54"/>
    </location>
</feature>
<evidence type="ECO:0000259" key="2">
    <source>
        <dbReference type="Pfam" id="PF04773"/>
    </source>
</evidence>
<feature type="domain" description="FecR protein" evidence="2">
    <location>
        <begin position="124"/>
        <end position="216"/>
    </location>
</feature>
<dbReference type="InterPro" id="IPR006860">
    <property type="entry name" value="FecR"/>
</dbReference>
<feature type="transmembrane region" description="Helical" evidence="1">
    <location>
        <begin position="96"/>
        <end position="115"/>
    </location>
</feature>
<dbReference type="PIRSF" id="PIRSF018266">
    <property type="entry name" value="FecR"/>
    <property type="match status" value="1"/>
</dbReference>
<protein>
    <recommendedName>
        <fullName evidence="6">FecR family protein</fullName>
    </recommendedName>
</protein>
<dbReference type="RefSeq" id="WP_282011689.1">
    <property type="nucleotide sequence ID" value="NZ_OX336137.1"/>
</dbReference>
<sequence length="337" mass="37673">MTRDSQGEHETVSDEAVAWFARLRSGDATQETRRQFEDWRAQSPLHAREFDRVSACWTDLDGLQAWADRRLAGNKNAGRIPVHLQGGTRKRAAARWAASLAAVLLILLGANFWLLDAWVRLASDHHTETGEQNTFNLADGSTVYLDTGSALSVDFSPETRRLELHRGRALFVVAADKDRPFEVVAGHGTVQALGTAFEVHRKPDRVVVTVLESKVRVIRDTSVAKLVPGQQIHFGPDTGLSGVESVDRGKIAIWRRGKLAFNDQTLGEVIEEVNRYRKGAILILDDQLRASRVSGIFDIHEPDAVLQALEDTLPIRIHRWTRYLTLLDRTETPVPVN</sequence>
<organism evidence="4 5">
    <name type="scientific">Nitrospina watsonii</name>
    <dbReference type="NCBI Taxonomy" id="1323948"/>
    <lineage>
        <taxon>Bacteria</taxon>
        <taxon>Pseudomonadati</taxon>
        <taxon>Nitrospinota/Tectimicrobiota group</taxon>
        <taxon>Nitrospinota</taxon>
        <taxon>Nitrospinia</taxon>
        <taxon>Nitrospinales</taxon>
        <taxon>Nitrospinaceae</taxon>
        <taxon>Nitrospina</taxon>
    </lineage>
</organism>
<name>A0ABM9HEY4_9BACT</name>
<evidence type="ECO:0000313" key="4">
    <source>
        <dbReference type="EMBL" id="CAI2718814.1"/>
    </source>
</evidence>
<dbReference type="Proteomes" id="UP001157733">
    <property type="component" value="Chromosome"/>
</dbReference>
<gene>
    <name evidence="4" type="ORF">NSPWAT_1958</name>
</gene>
<keyword evidence="1" id="KW-0812">Transmembrane</keyword>
<dbReference type="InterPro" id="IPR012373">
    <property type="entry name" value="Ferrdict_sens_TM"/>
</dbReference>
<dbReference type="EMBL" id="OX336137">
    <property type="protein sequence ID" value="CAI2718814.1"/>
    <property type="molecule type" value="Genomic_DNA"/>
</dbReference>
<evidence type="ECO:0008006" key="6">
    <source>
        <dbReference type="Google" id="ProtNLM"/>
    </source>
</evidence>
<dbReference type="InterPro" id="IPR032623">
    <property type="entry name" value="FecR_N"/>
</dbReference>
<proteinExistence type="predicted"/>
<evidence type="ECO:0000256" key="1">
    <source>
        <dbReference type="SAM" id="Phobius"/>
    </source>
</evidence>